<gene>
    <name evidence="1" type="ORF">NONO_c21760</name>
</gene>
<dbReference type="OrthoDB" id="4562780at2"/>
<accession>W5TCS8</accession>
<dbReference type="AlphaFoldDB" id="W5TCS8"/>
<dbReference type="RefSeq" id="WP_158436197.1">
    <property type="nucleotide sequence ID" value="NZ_CP006850.1"/>
</dbReference>
<keyword evidence="2" id="KW-1185">Reference proteome</keyword>
<dbReference type="EMBL" id="CP006850">
    <property type="protein sequence ID" value="AHH16974.1"/>
    <property type="molecule type" value="Genomic_DNA"/>
</dbReference>
<dbReference type="STRING" id="1415166.NONO_c21760"/>
<sequence length="51" mass="5600">MVHVSVLRGLRARARRALARHTLTDVERRNLAAAHGHPAVYTASLGSHPHL</sequence>
<name>W5TCS8_9NOCA</name>
<dbReference type="HOGENOM" id="CLU_3101454_0_0_11"/>
<evidence type="ECO:0000313" key="2">
    <source>
        <dbReference type="Proteomes" id="UP000019150"/>
    </source>
</evidence>
<organism evidence="1 2">
    <name type="scientific">Nocardia nova SH22a</name>
    <dbReference type="NCBI Taxonomy" id="1415166"/>
    <lineage>
        <taxon>Bacteria</taxon>
        <taxon>Bacillati</taxon>
        <taxon>Actinomycetota</taxon>
        <taxon>Actinomycetes</taxon>
        <taxon>Mycobacteriales</taxon>
        <taxon>Nocardiaceae</taxon>
        <taxon>Nocardia</taxon>
    </lineage>
</organism>
<protein>
    <submittedName>
        <fullName evidence="1">Uncharacterized protein</fullName>
    </submittedName>
</protein>
<proteinExistence type="predicted"/>
<dbReference type="Proteomes" id="UP000019150">
    <property type="component" value="Chromosome"/>
</dbReference>
<dbReference type="PATRIC" id="fig|1415166.3.peg.2213"/>
<evidence type="ECO:0000313" key="1">
    <source>
        <dbReference type="EMBL" id="AHH16974.1"/>
    </source>
</evidence>
<reference evidence="1 2" key="1">
    <citation type="journal article" date="2014" name="Appl. Environ. Microbiol.">
        <title>Insights into the Microbial Degradation of Rubber and Gutta-Percha by Analysis of the Complete Genome of Nocardia nova SH22a.</title>
        <authorList>
            <person name="Luo Q."/>
            <person name="Hiessl S."/>
            <person name="Poehlein A."/>
            <person name="Daniel R."/>
            <person name="Steinbuchel A."/>
        </authorList>
    </citation>
    <scope>NUCLEOTIDE SEQUENCE [LARGE SCALE GENOMIC DNA]</scope>
    <source>
        <strain evidence="1">SH22a</strain>
    </source>
</reference>
<dbReference type="KEGG" id="nno:NONO_c21760"/>